<dbReference type="Proteomes" id="UP000075243">
    <property type="component" value="Unassembled WGS sequence"/>
</dbReference>
<dbReference type="InterPro" id="IPR000387">
    <property type="entry name" value="Tyr_Pase_dom"/>
</dbReference>
<dbReference type="PROSITE" id="PS50056">
    <property type="entry name" value="TYR_PHOSPHATASE_2"/>
    <property type="match status" value="1"/>
</dbReference>
<dbReference type="AlphaFoldDB" id="A0A151S891"/>
<reference evidence="3" key="1">
    <citation type="journal article" date="2012" name="Nat. Biotechnol.">
        <title>Draft genome sequence of pigeonpea (Cajanus cajan), an orphan legume crop of resource-poor farmers.</title>
        <authorList>
            <person name="Varshney R.K."/>
            <person name="Chen W."/>
            <person name="Li Y."/>
            <person name="Bharti A.K."/>
            <person name="Saxena R.K."/>
            <person name="Schlueter J.A."/>
            <person name="Donoghue M.T."/>
            <person name="Azam S."/>
            <person name="Fan G."/>
            <person name="Whaley A.M."/>
            <person name="Farmer A.D."/>
            <person name="Sheridan J."/>
            <person name="Iwata A."/>
            <person name="Tuteja R."/>
            <person name="Penmetsa R.V."/>
            <person name="Wu W."/>
            <person name="Upadhyaya H.D."/>
            <person name="Yang S.P."/>
            <person name="Shah T."/>
            <person name="Saxena K.B."/>
            <person name="Michael T."/>
            <person name="McCombie W.R."/>
            <person name="Yang B."/>
            <person name="Zhang G."/>
            <person name="Yang H."/>
            <person name="Wang J."/>
            <person name="Spillane C."/>
            <person name="Cook D.R."/>
            <person name="May G.D."/>
            <person name="Xu X."/>
            <person name="Jackson S.A."/>
        </authorList>
    </citation>
    <scope>NUCLEOTIDE SEQUENCE [LARGE SCALE GENOMIC DNA]</scope>
</reference>
<organism evidence="3 4">
    <name type="scientific">Cajanus cajan</name>
    <name type="common">Pigeon pea</name>
    <name type="synonym">Cajanus indicus</name>
    <dbReference type="NCBI Taxonomy" id="3821"/>
    <lineage>
        <taxon>Eukaryota</taxon>
        <taxon>Viridiplantae</taxon>
        <taxon>Streptophyta</taxon>
        <taxon>Embryophyta</taxon>
        <taxon>Tracheophyta</taxon>
        <taxon>Spermatophyta</taxon>
        <taxon>Magnoliopsida</taxon>
        <taxon>eudicotyledons</taxon>
        <taxon>Gunneridae</taxon>
        <taxon>Pentapetalae</taxon>
        <taxon>rosids</taxon>
        <taxon>fabids</taxon>
        <taxon>Fabales</taxon>
        <taxon>Fabaceae</taxon>
        <taxon>Papilionoideae</taxon>
        <taxon>50 kb inversion clade</taxon>
        <taxon>NPAAA clade</taxon>
        <taxon>indigoferoid/millettioid clade</taxon>
        <taxon>Phaseoleae</taxon>
        <taxon>Cajanus</taxon>
    </lineage>
</organism>
<proteinExistence type="predicted"/>
<dbReference type="InterPro" id="IPR029021">
    <property type="entry name" value="Prot-tyrosine_phosphatase-like"/>
</dbReference>
<dbReference type="InterPro" id="IPR003595">
    <property type="entry name" value="Tyr_Pase_cat"/>
</dbReference>
<dbReference type="EMBL" id="KQ483444">
    <property type="protein sequence ID" value="KYP51035.1"/>
    <property type="molecule type" value="Genomic_DNA"/>
</dbReference>
<evidence type="ECO:0000313" key="3">
    <source>
        <dbReference type="EMBL" id="KYP51035.1"/>
    </source>
</evidence>
<dbReference type="SMART" id="SM00194">
    <property type="entry name" value="PTPc"/>
    <property type="match status" value="1"/>
</dbReference>
<protein>
    <submittedName>
        <fullName evidence="3">Receptor-type tyrosine-protein phosphatase gamma</fullName>
    </submittedName>
</protein>
<evidence type="ECO:0000259" key="1">
    <source>
        <dbReference type="PROSITE" id="PS50055"/>
    </source>
</evidence>
<feature type="domain" description="Tyrosine specific protein phosphatases" evidence="2">
    <location>
        <begin position="70"/>
        <end position="149"/>
    </location>
</feature>
<gene>
    <name evidence="3" type="ORF">KK1_027080</name>
</gene>
<dbReference type="Gene3D" id="3.90.190.10">
    <property type="entry name" value="Protein tyrosine phosphatase superfamily"/>
    <property type="match status" value="1"/>
</dbReference>
<evidence type="ECO:0000259" key="2">
    <source>
        <dbReference type="PROSITE" id="PS50056"/>
    </source>
</evidence>
<dbReference type="Gramene" id="C.cajan_26098.t">
    <property type="protein sequence ID" value="C.cajan_26098.t"/>
    <property type="gene ID" value="C.cajan_26098"/>
</dbReference>
<evidence type="ECO:0000313" key="4">
    <source>
        <dbReference type="Proteomes" id="UP000075243"/>
    </source>
</evidence>
<keyword evidence="4" id="KW-1185">Reference proteome</keyword>
<sequence>MVIQHHCPVILMLTNLVDPKGKELCGDYFESLIIASCSLQSVVALQVEHTPLSVLHIHHTKWTDHGVPDDNDTSAVREIFKKLYHLEPNHGPILVHCSAGIGRTGTYCTIHNTLQRILAGDMSAVNIADTVAAFRTQRLRMVQTKAQYRFCYEAIIDELEDLVSQQELG</sequence>
<dbReference type="Pfam" id="PF00102">
    <property type="entry name" value="Y_phosphatase"/>
    <property type="match status" value="1"/>
</dbReference>
<dbReference type="SUPFAM" id="SSF52799">
    <property type="entry name" value="(Phosphotyrosine protein) phosphatases II"/>
    <property type="match status" value="1"/>
</dbReference>
<dbReference type="PROSITE" id="PS50055">
    <property type="entry name" value="TYR_PHOSPHATASE_PTP"/>
    <property type="match status" value="1"/>
</dbReference>
<dbReference type="PROSITE" id="PS00383">
    <property type="entry name" value="TYR_PHOSPHATASE_1"/>
    <property type="match status" value="1"/>
</dbReference>
<dbReference type="PANTHER" id="PTHR19134">
    <property type="entry name" value="RECEPTOR-TYPE TYROSINE-PROTEIN PHOSPHATASE"/>
    <property type="match status" value="1"/>
</dbReference>
<dbReference type="PANTHER" id="PTHR19134:SF449">
    <property type="entry name" value="TYROSINE-PROTEIN PHOSPHATASE 1"/>
    <property type="match status" value="1"/>
</dbReference>
<dbReference type="SMART" id="SM00404">
    <property type="entry name" value="PTPc_motif"/>
    <property type="match status" value="1"/>
</dbReference>
<dbReference type="GO" id="GO:0004725">
    <property type="term" value="F:protein tyrosine phosphatase activity"/>
    <property type="evidence" value="ECO:0007669"/>
    <property type="project" value="InterPro"/>
</dbReference>
<dbReference type="InterPro" id="IPR000242">
    <property type="entry name" value="PTP_cat"/>
</dbReference>
<accession>A0A151S891</accession>
<name>A0A151S891_CAJCA</name>
<dbReference type="OMA" id="QDANTSM"/>
<feature type="domain" description="Tyrosine-protein phosphatase" evidence="1">
    <location>
        <begin position="1"/>
        <end position="158"/>
    </location>
</feature>
<dbReference type="InterPro" id="IPR050348">
    <property type="entry name" value="Protein-Tyr_Phosphatase"/>
</dbReference>
<keyword evidence="3" id="KW-0675">Receptor</keyword>
<dbReference type="PRINTS" id="PR00700">
    <property type="entry name" value="PRTYPHPHTASE"/>
</dbReference>
<dbReference type="STRING" id="3821.A0A151S891"/>
<dbReference type="InterPro" id="IPR016130">
    <property type="entry name" value="Tyr_Pase_AS"/>
</dbReference>